<dbReference type="STRING" id="1123500.GCA_000420365_00654"/>
<dbReference type="Gene3D" id="3.90.180.10">
    <property type="entry name" value="Medium-chain alcohol dehydrogenases, catalytic domain"/>
    <property type="match status" value="1"/>
</dbReference>
<sequence length="344" mass="36762">MKTENGIFYEKVGKQMPKALQVQLVDQAVITRLVDLAPRPLLPGQVRIAVAYSSINFKDYLACQYQGGVIRHYPMVPGIDASGVVIETADPHFHVGDQVLISGYEFGVSEPGGYQTEVVIEARRVLALPDGLTLRTAMVVGTAGLAAWLAVDAISNQGVLDHQAPLLVTGASGGVGSLALAFLSALGYQDNTALTRQTKLDEQLTNLGATELIDANQWQALPAKPLLTGRYQALIDTIGGKLTGQALAQLKPRGLAALVGNAASNELPTTVLPFILRGISVAGIDVVNLPMVERVAAWTAIGQIWGQVNYPYVQEVALADLSAMLARFNKQTHFGRFLVKVNDI</sequence>
<dbReference type="InterPro" id="IPR014188">
    <property type="entry name" value="Acrylyl-CoA_reductase_AcuI"/>
</dbReference>
<dbReference type="Proteomes" id="UP000051296">
    <property type="component" value="Unassembled WGS sequence"/>
</dbReference>
<gene>
    <name evidence="3" type="ORF">IV68_GL000771</name>
</gene>
<dbReference type="NCBIfam" id="TIGR02823">
    <property type="entry name" value="oxido_YhdH"/>
    <property type="match status" value="1"/>
</dbReference>
<dbReference type="InterPro" id="IPR036291">
    <property type="entry name" value="NAD(P)-bd_dom_sf"/>
</dbReference>
<dbReference type="InterPro" id="IPR013149">
    <property type="entry name" value="ADH-like_C"/>
</dbReference>
<evidence type="ECO:0000259" key="2">
    <source>
        <dbReference type="SMART" id="SM00829"/>
    </source>
</evidence>
<dbReference type="eggNOG" id="COG0604">
    <property type="taxonomic scope" value="Bacteria"/>
</dbReference>
<dbReference type="AlphaFoldDB" id="A0A0R2FVH5"/>
<feature type="transmembrane region" description="Helical" evidence="1">
    <location>
        <begin position="163"/>
        <end position="188"/>
    </location>
</feature>
<accession>A0A0R2FVH5</accession>
<dbReference type="GO" id="GO:0043957">
    <property type="term" value="F:acryloyl-CoA reductase (NADPH) activity"/>
    <property type="evidence" value="ECO:0007669"/>
    <property type="project" value="TreeGrafter"/>
</dbReference>
<organism evidence="3 4">
    <name type="scientific">Weissella halotolerans DSM 20190</name>
    <dbReference type="NCBI Taxonomy" id="1123500"/>
    <lineage>
        <taxon>Bacteria</taxon>
        <taxon>Bacillati</taxon>
        <taxon>Bacillota</taxon>
        <taxon>Bacilli</taxon>
        <taxon>Lactobacillales</taxon>
        <taxon>Lactobacillaceae</taxon>
        <taxon>Weissella</taxon>
    </lineage>
</organism>
<name>A0A0R2FVH5_9LACO</name>
<dbReference type="InterPro" id="IPR051397">
    <property type="entry name" value="Zn-ADH-like_protein"/>
</dbReference>
<dbReference type="PANTHER" id="PTHR43677:SF1">
    <property type="entry name" value="ACRYLYL-COA REDUCTASE ACUI-RELATED"/>
    <property type="match status" value="1"/>
</dbReference>
<proteinExistence type="predicted"/>
<dbReference type="InterPro" id="IPR011032">
    <property type="entry name" value="GroES-like_sf"/>
</dbReference>
<dbReference type="FunCoup" id="A0A0R2FVH5">
    <property type="interactions" value="18"/>
</dbReference>
<keyword evidence="1" id="KW-0812">Transmembrane</keyword>
<feature type="transmembrane region" description="Helical" evidence="1">
    <location>
        <begin position="132"/>
        <end position="151"/>
    </location>
</feature>
<dbReference type="PANTHER" id="PTHR43677">
    <property type="entry name" value="SHORT-CHAIN DEHYDROGENASE/REDUCTASE"/>
    <property type="match status" value="1"/>
</dbReference>
<keyword evidence="4" id="KW-1185">Reference proteome</keyword>
<dbReference type="SUPFAM" id="SSF50129">
    <property type="entry name" value="GroES-like"/>
    <property type="match status" value="1"/>
</dbReference>
<dbReference type="Gene3D" id="3.40.50.720">
    <property type="entry name" value="NAD(P)-binding Rossmann-like Domain"/>
    <property type="match status" value="1"/>
</dbReference>
<protein>
    <submittedName>
        <fullName evidence="3">Alcohol dehydrogenase</fullName>
    </submittedName>
</protein>
<dbReference type="InterPro" id="IPR013154">
    <property type="entry name" value="ADH-like_N"/>
</dbReference>
<keyword evidence="1" id="KW-1133">Transmembrane helix</keyword>
<dbReference type="Pfam" id="PF08240">
    <property type="entry name" value="ADH_N"/>
    <property type="match status" value="1"/>
</dbReference>
<evidence type="ECO:0000313" key="4">
    <source>
        <dbReference type="Proteomes" id="UP000051296"/>
    </source>
</evidence>
<dbReference type="InParanoid" id="A0A0R2FVH5"/>
<reference evidence="3 4" key="1">
    <citation type="journal article" date="2015" name="Genome Announc.">
        <title>Expanding the biotechnology potential of lactobacilli through comparative genomics of 213 strains and associated genera.</title>
        <authorList>
            <person name="Sun Z."/>
            <person name="Harris H.M."/>
            <person name="McCann A."/>
            <person name="Guo C."/>
            <person name="Argimon S."/>
            <person name="Zhang W."/>
            <person name="Yang X."/>
            <person name="Jeffery I.B."/>
            <person name="Cooney J.C."/>
            <person name="Kagawa T.F."/>
            <person name="Liu W."/>
            <person name="Song Y."/>
            <person name="Salvetti E."/>
            <person name="Wrobel A."/>
            <person name="Rasinkangas P."/>
            <person name="Parkhill J."/>
            <person name="Rea M.C."/>
            <person name="O'Sullivan O."/>
            <person name="Ritari J."/>
            <person name="Douillard F.P."/>
            <person name="Paul Ross R."/>
            <person name="Yang R."/>
            <person name="Briner A.E."/>
            <person name="Felis G.E."/>
            <person name="de Vos W.M."/>
            <person name="Barrangou R."/>
            <person name="Klaenhammer T.R."/>
            <person name="Caufield P.W."/>
            <person name="Cui Y."/>
            <person name="Zhang H."/>
            <person name="O'Toole P.W."/>
        </authorList>
    </citation>
    <scope>NUCLEOTIDE SEQUENCE [LARGE SCALE GENOMIC DNA]</scope>
    <source>
        <strain evidence="3 4">DSM 20190</strain>
    </source>
</reference>
<dbReference type="SMART" id="SM00829">
    <property type="entry name" value="PKS_ER"/>
    <property type="match status" value="1"/>
</dbReference>
<dbReference type="PATRIC" id="fig|1123500.6.peg.778"/>
<dbReference type="InterPro" id="IPR020843">
    <property type="entry name" value="ER"/>
</dbReference>
<comment type="caution">
    <text evidence="3">The sequence shown here is derived from an EMBL/GenBank/DDBJ whole genome shotgun (WGS) entry which is preliminary data.</text>
</comment>
<dbReference type="Pfam" id="PF00107">
    <property type="entry name" value="ADH_zinc_N"/>
    <property type="match status" value="1"/>
</dbReference>
<dbReference type="SUPFAM" id="SSF51735">
    <property type="entry name" value="NAD(P)-binding Rossmann-fold domains"/>
    <property type="match status" value="1"/>
</dbReference>
<evidence type="ECO:0000256" key="1">
    <source>
        <dbReference type="SAM" id="Phobius"/>
    </source>
</evidence>
<evidence type="ECO:0000313" key="3">
    <source>
        <dbReference type="EMBL" id="KRN32419.1"/>
    </source>
</evidence>
<feature type="domain" description="Enoyl reductase (ER)" evidence="2">
    <location>
        <begin position="23"/>
        <end position="339"/>
    </location>
</feature>
<dbReference type="EMBL" id="JQAX01000002">
    <property type="protein sequence ID" value="KRN32419.1"/>
    <property type="molecule type" value="Genomic_DNA"/>
</dbReference>
<keyword evidence="1" id="KW-0472">Membrane</keyword>